<protein>
    <submittedName>
        <fullName evidence="1">Uncharacterized protein</fullName>
    </submittedName>
</protein>
<evidence type="ECO:0000313" key="1">
    <source>
        <dbReference type="EMBL" id="NOK39081.1"/>
    </source>
</evidence>
<name>A0A3A8H9A7_9BACT</name>
<dbReference type="AlphaFoldDB" id="A0A3A8H9A7"/>
<reference evidence="1 2" key="1">
    <citation type="submission" date="2020-05" db="EMBL/GenBank/DDBJ databases">
        <authorList>
            <person name="Whitworth D."/>
        </authorList>
    </citation>
    <scope>NUCLEOTIDE SEQUENCE [LARGE SCALE GENOMIC DNA]</scope>
    <source>
        <strain evidence="1 2">AB043B</strain>
    </source>
</reference>
<dbReference type="EMBL" id="JABFJV010000411">
    <property type="protein sequence ID" value="NOK39081.1"/>
    <property type="molecule type" value="Genomic_DNA"/>
</dbReference>
<evidence type="ECO:0000313" key="2">
    <source>
        <dbReference type="Proteomes" id="UP000563426"/>
    </source>
</evidence>
<accession>A0A3A8H9A7</accession>
<proteinExistence type="predicted"/>
<organism evidence="1 2">
    <name type="scientific">Corallococcus exercitus</name>
    <dbReference type="NCBI Taxonomy" id="2316736"/>
    <lineage>
        <taxon>Bacteria</taxon>
        <taxon>Pseudomonadati</taxon>
        <taxon>Myxococcota</taxon>
        <taxon>Myxococcia</taxon>
        <taxon>Myxococcales</taxon>
        <taxon>Cystobacterineae</taxon>
        <taxon>Myxococcaceae</taxon>
        <taxon>Corallococcus</taxon>
    </lineage>
</organism>
<keyword evidence="2" id="KW-1185">Reference proteome</keyword>
<sequence length="361" mass="38139">MMNGSRRVTVLSLHRGSASIVRALVPHFDLAPAELAARLFRAPAVLAGGLPEQLASSLSEVLGNAGLRVVVEPDDAPLPPPAVHTYDVALYLRDGGRFRDVCTELAAVLGCPLSDAAAALCATPPTVLGSVSQATVDALQARFAPLGAEVDASHPPTARYDVFATDAVSLAVIRPVLEAQGVTPAEAPLVARDLSHEQAERVWRELGPRGGVRLLDHAFQRFDVSLLSAPSDAGFTELLVRETGMPPALVPKVLKRLPVVLHTGLSRADVVARTAPLEAAGAKLAVQLINFRSFRLTVEDSKDPAAAAELLSTALGLPANETRSALSRLPHTFQPAVGDTRARWLVAELRSRGTRTSLVSH</sequence>
<gene>
    <name evidence="1" type="ORF">HMI49_38470</name>
</gene>
<comment type="caution">
    <text evidence="1">The sequence shown here is derived from an EMBL/GenBank/DDBJ whole genome shotgun (WGS) entry which is preliminary data.</text>
</comment>
<dbReference type="RefSeq" id="WP_120529835.1">
    <property type="nucleotide sequence ID" value="NZ_JABFJV010000411.1"/>
</dbReference>
<dbReference type="Proteomes" id="UP000563426">
    <property type="component" value="Unassembled WGS sequence"/>
</dbReference>
<dbReference type="OrthoDB" id="5490018at2"/>